<dbReference type="OrthoDB" id="1675815at2759"/>
<dbReference type="InterPro" id="IPR024746">
    <property type="entry name" value="Glyco_hydro_100"/>
</dbReference>
<dbReference type="InterPro" id="IPR008928">
    <property type="entry name" value="6-hairpin_glycosidase_sf"/>
</dbReference>
<evidence type="ECO:0000256" key="3">
    <source>
        <dbReference type="ARBA" id="ARBA00023295"/>
    </source>
</evidence>
<comment type="caution">
    <text evidence="4">The sequence shown here is derived from an EMBL/GenBank/DDBJ whole genome shotgun (WGS) entry which is preliminary data.</text>
</comment>
<evidence type="ECO:0000313" key="4">
    <source>
        <dbReference type="EMBL" id="KAJ8547083.1"/>
    </source>
</evidence>
<evidence type="ECO:0000256" key="1">
    <source>
        <dbReference type="ARBA" id="ARBA00022801"/>
    </source>
</evidence>
<dbReference type="AlphaFoldDB" id="A0A9Q1R820"/>
<dbReference type="GO" id="GO:0005987">
    <property type="term" value="P:sucrose catabolic process"/>
    <property type="evidence" value="ECO:0007669"/>
    <property type="project" value="TreeGrafter"/>
</dbReference>
<evidence type="ECO:0000313" key="5">
    <source>
        <dbReference type="Proteomes" id="UP001152561"/>
    </source>
</evidence>
<keyword evidence="2" id="KW-0119">Carbohydrate metabolism</keyword>
<dbReference type="Proteomes" id="UP001152561">
    <property type="component" value="Unassembled WGS sequence"/>
</dbReference>
<protein>
    <recommendedName>
        <fullName evidence="6">Beta-fructofuranosidase</fullName>
    </recommendedName>
</protein>
<sequence>MPDSLPEWVFDFVPSRGGYFIGDVSPAHMDFCWFCLGNCIAILSSLATPEQTSAIMDLIESRWQELVGEMLLKICYPAMEAAIRTGRPHELVVSRLLKDSWLPEKGLK</sequence>
<keyword evidence="3" id="KW-0326">Glycosidase</keyword>
<dbReference type="PANTHER" id="PTHR31916">
    <property type="match status" value="1"/>
</dbReference>
<gene>
    <name evidence="4" type="ORF">K7X08_010669</name>
</gene>
<dbReference type="SUPFAM" id="SSF48208">
    <property type="entry name" value="Six-hairpin glycosidases"/>
    <property type="match status" value="1"/>
</dbReference>
<dbReference type="EMBL" id="JAJAGQ010000012">
    <property type="protein sequence ID" value="KAJ8547083.1"/>
    <property type="molecule type" value="Genomic_DNA"/>
</dbReference>
<dbReference type="Pfam" id="PF12899">
    <property type="entry name" value="Glyco_hydro_100"/>
    <property type="match status" value="1"/>
</dbReference>
<keyword evidence="5" id="KW-1185">Reference proteome</keyword>
<dbReference type="GO" id="GO:0033926">
    <property type="term" value="F:endo-alpha-N-acetylgalactosaminidase activity"/>
    <property type="evidence" value="ECO:0007669"/>
    <property type="project" value="InterPro"/>
</dbReference>
<evidence type="ECO:0008006" key="6">
    <source>
        <dbReference type="Google" id="ProtNLM"/>
    </source>
</evidence>
<accession>A0A9Q1R820</accession>
<proteinExistence type="predicted"/>
<reference evidence="5" key="1">
    <citation type="journal article" date="2023" name="Proc. Natl. Acad. Sci. U.S.A.">
        <title>Genomic and structural basis for evolution of tropane alkaloid biosynthesis.</title>
        <authorList>
            <person name="Wanga Y.-J."/>
            <person name="Taina T."/>
            <person name="Yua J.-Y."/>
            <person name="Lia J."/>
            <person name="Xua B."/>
            <person name="Chenc J."/>
            <person name="D'Auriad J.C."/>
            <person name="Huanga J.-P."/>
            <person name="Huanga S.-X."/>
        </authorList>
    </citation>
    <scope>NUCLEOTIDE SEQUENCE [LARGE SCALE GENOMIC DNA]</scope>
    <source>
        <strain evidence="5">cv. KIB-2019</strain>
    </source>
</reference>
<evidence type="ECO:0000256" key="2">
    <source>
        <dbReference type="ARBA" id="ARBA00023277"/>
    </source>
</evidence>
<organism evidence="4 5">
    <name type="scientific">Anisodus acutangulus</name>
    <dbReference type="NCBI Taxonomy" id="402998"/>
    <lineage>
        <taxon>Eukaryota</taxon>
        <taxon>Viridiplantae</taxon>
        <taxon>Streptophyta</taxon>
        <taxon>Embryophyta</taxon>
        <taxon>Tracheophyta</taxon>
        <taxon>Spermatophyta</taxon>
        <taxon>Magnoliopsida</taxon>
        <taxon>eudicotyledons</taxon>
        <taxon>Gunneridae</taxon>
        <taxon>Pentapetalae</taxon>
        <taxon>asterids</taxon>
        <taxon>lamiids</taxon>
        <taxon>Solanales</taxon>
        <taxon>Solanaceae</taxon>
        <taxon>Solanoideae</taxon>
        <taxon>Hyoscyameae</taxon>
        <taxon>Anisodus</taxon>
    </lineage>
</organism>
<keyword evidence="1" id="KW-0378">Hydrolase</keyword>
<dbReference type="GO" id="GO:0004575">
    <property type="term" value="F:sucrose alpha-glucosidase activity"/>
    <property type="evidence" value="ECO:0007669"/>
    <property type="project" value="TreeGrafter"/>
</dbReference>
<dbReference type="PANTHER" id="PTHR31916:SF42">
    <property type="entry name" value="ALKALINE_NEUTRAL INVERTASE"/>
    <property type="match status" value="1"/>
</dbReference>
<name>A0A9Q1R820_9SOLA</name>